<reference evidence="5 6" key="1">
    <citation type="submission" date="2019-08" db="EMBL/GenBank/DDBJ databases">
        <title>Hyperibacter terrae gen. nov., sp. nov. and Hyperibacter viscosus sp. nov., two new members in the family Rhodospirillaceae isolated from the rhizosphere of Hypericum perforatum.</title>
        <authorList>
            <person name="Noviana Z."/>
        </authorList>
    </citation>
    <scope>NUCLEOTIDE SEQUENCE [LARGE SCALE GENOMIC DNA]</scope>
    <source>
        <strain evidence="5 6">R5913</strain>
    </source>
</reference>
<dbReference type="Pfam" id="PF13560">
    <property type="entry name" value="HTH_31"/>
    <property type="match status" value="1"/>
</dbReference>
<dbReference type="Proteomes" id="UP000326202">
    <property type="component" value="Chromosome"/>
</dbReference>
<proteinExistence type="predicted"/>
<name>A0A5J6MPL6_9PROT</name>
<dbReference type="SMART" id="SM00530">
    <property type="entry name" value="HTH_XRE"/>
    <property type="match status" value="1"/>
</dbReference>
<dbReference type="Gene3D" id="1.10.260.40">
    <property type="entry name" value="lambda repressor-like DNA-binding domains"/>
    <property type="match status" value="1"/>
</dbReference>
<dbReference type="OrthoDB" id="9792157at2"/>
<dbReference type="CDD" id="cd06529">
    <property type="entry name" value="S24_LexA-like"/>
    <property type="match status" value="1"/>
</dbReference>
<dbReference type="InterPro" id="IPR039418">
    <property type="entry name" value="LexA-like"/>
</dbReference>
<evidence type="ECO:0000256" key="2">
    <source>
        <dbReference type="ARBA" id="ARBA00023125"/>
    </source>
</evidence>
<evidence type="ECO:0000256" key="3">
    <source>
        <dbReference type="ARBA" id="ARBA00023163"/>
    </source>
</evidence>
<dbReference type="EMBL" id="CP042906">
    <property type="protein sequence ID" value="QEX18595.1"/>
    <property type="molecule type" value="Genomic_DNA"/>
</dbReference>
<sequence>MSEISEAARRLKHLRERSGLSMRQVADALGWSLTRYQHYEDRYKRRWLPLDLTRQLGSLFETRGIDPQELLALAGLEAPDLPAPRMGPASGPAINARDLVMAPPGLGRDLPVLGAVKGGSEGFYFNEGEAKEFVLRPVGLQGVANGFALYVDGDSMEPRYFAGEMLYVNPNRPITKGCFVAIELADGQGLIKQFLRRSDDLIVLRQFNPAKDLRLAARDVKRLYRITGSAETS</sequence>
<dbReference type="PANTHER" id="PTHR40661">
    <property type="match status" value="1"/>
</dbReference>
<keyword evidence="1" id="KW-0805">Transcription regulation</keyword>
<feature type="domain" description="HTH cro/C1-type" evidence="4">
    <location>
        <begin position="11"/>
        <end position="40"/>
    </location>
</feature>
<dbReference type="RefSeq" id="WP_151178737.1">
    <property type="nucleotide sequence ID" value="NZ_CP042906.1"/>
</dbReference>
<dbReference type="Gene3D" id="2.10.109.10">
    <property type="entry name" value="Umud Fragment, subunit A"/>
    <property type="match status" value="1"/>
</dbReference>
<dbReference type="InterPro" id="IPR036286">
    <property type="entry name" value="LexA/Signal_pep-like_sf"/>
</dbReference>
<dbReference type="CDD" id="cd00093">
    <property type="entry name" value="HTH_XRE"/>
    <property type="match status" value="1"/>
</dbReference>
<dbReference type="Pfam" id="PF00717">
    <property type="entry name" value="Peptidase_S24"/>
    <property type="match status" value="1"/>
</dbReference>
<dbReference type="InterPro" id="IPR015927">
    <property type="entry name" value="Peptidase_S24_S26A/B/C"/>
</dbReference>
<evidence type="ECO:0000259" key="4">
    <source>
        <dbReference type="PROSITE" id="PS50943"/>
    </source>
</evidence>
<dbReference type="PANTHER" id="PTHR40661:SF3">
    <property type="entry name" value="FELS-1 PROPHAGE TRANSCRIPTIONAL REGULATOR"/>
    <property type="match status" value="1"/>
</dbReference>
<dbReference type="KEGG" id="htq:FRZ44_39020"/>
<evidence type="ECO:0000256" key="1">
    <source>
        <dbReference type="ARBA" id="ARBA00023015"/>
    </source>
</evidence>
<evidence type="ECO:0000313" key="6">
    <source>
        <dbReference type="Proteomes" id="UP000326202"/>
    </source>
</evidence>
<dbReference type="SUPFAM" id="SSF51306">
    <property type="entry name" value="LexA/Signal peptidase"/>
    <property type="match status" value="1"/>
</dbReference>
<protein>
    <recommendedName>
        <fullName evidence="4">HTH cro/C1-type domain-containing protein</fullName>
    </recommendedName>
</protein>
<dbReference type="PROSITE" id="PS50943">
    <property type="entry name" value="HTH_CROC1"/>
    <property type="match status" value="1"/>
</dbReference>
<dbReference type="InterPro" id="IPR001387">
    <property type="entry name" value="Cro/C1-type_HTH"/>
</dbReference>
<accession>A0A5J6MPL6</accession>
<gene>
    <name evidence="5" type="ORF">FRZ44_39020</name>
</gene>
<evidence type="ECO:0000313" key="5">
    <source>
        <dbReference type="EMBL" id="QEX18595.1"/>
    </source>
</evidence>
<dbReference type="InterPro" id="IPR010982">
    <property type="entry name" value="Lambda_DNA-bd_dom_sf"/>
</dbReference>
<keyword evidence="3" id="KW-0804">Transcription</keyword>
<keyword evidence="6" id="KW-1185">Reference proteome</keyword>
<dbReference type="SUPFAM" id="SSF47413">
    <property type="entry name" value="lambda repressor-like DNA-binding domains"/>
    <property type="match status" value="1"/>
</dbReference>
<organism evidence="5 6">
    <name type="scientific">Hypericibacter terrae</name>
    <dbReference type="NCBI Taxonomy" id="2602015"/>
    <lineage>
        <taxon>Bacteria</taxon>
        <taxon>Pseudomonadati</taxon>
        <taxon>Pseudomonadota</taxon>
        <taxon>Alphaproteobacteria</taxon>
        <taxon>Rhodospirillales</taxon>
        <taxon>Dongiaceae</taxon>
        <taxon>Hypericibacter</taxon>
    </lineage>
</organism>
<dbReference type="GO" id="GO:0003677">
    <property type="term" value="F:DNA binding"/>
    <property type="evidence" value="ECO:0007669"/>
    <property type="project" value="UniProtKB-KW"/>
</dbReference>
<keyword evidence="2" id="KW-0238">DNA-binding</keyword>
<dbReference type="AlphaFoldDB" id="A0A5J6MPL6"/>